<evidence type="ECO:0000256" key="4">
    <source>
        <dbReference type="ARBA" id="ARBA00022794"/>
    </source>
</evidence>
<organism evidence="9 10">
    <name type="scientific">Menidia menidia</name>
    <name type="common">Atlantic silverside</name>
    <dbReference type="NCBI Taxonomy" id="238744"/>
    <lineage>
        <taxon>Eukaryota</taxon>
        <taxon>Metazoa</taxon>
        <taxon>Chordata</taxon>
        <taxon>Craniata</taxon>
        <taxon>Vertebrata</taxon>
        <taxon>Euteleostomi</taxon>
        <taxon>Actinopterygii</taxon>
        <taxon>Neopterygii</taxon>
        <taxon>Teleostei</taxon>
        <taxon>Neoteleostei</taxon>
        <taxon>Acanthomorphata</taxon>
        <taxon>Ovalentaria</taxon>
        <taxon>Atherinomorphae</taxon>
        <taxon>Atheriniformes</taxon>
        <taxon>Atherinopsidae</taxon>
        <taxon>Menidiinae</taxon>
        <taxon>Menidia</taxon>
    </lineage>
</organism>
<feature type="domain" description="Tectonic-1-3" evidence="7">
    <location>
        <begin position="401"/>
        <end position="555"/>
    </location>
</feature>
<feature type="domain" description="Tectonic-1-3" evidence="7">
    <location>
        <begin position="221"/>
        <end position="390"/>
    </location>
</feature>
<dbReference type="Proteomes" id="UP000677803">
    <property type="component" value="Unassembled WGS sequence"/>
</dbReference>
<evidence type="ECO:0000313" key="10">
    <source>
        <dbReference type="Proteomes" id="UP000677803"/>
    </source>
</evidence>
<proteinExistence type="inferred from homology"/>
<dbReference type="EMBL" id="CAJRST010036666">
    <property type="protein sequence ID" value="CAG5993474.1"/>
    <property type="molecule type" value="Genomic_DNA"/>
</dbReference>
<comment type="caution">
    <text evidence="9">The sequence shown here is derived from an EMBL/GenBank/DDBJ whole genome shotgun (WGS) entry which is preliminary data.</text>
</comment>
<keyword evidence="10" id="KW-1185">Reference proteome</keyword>
<evidence type="ECO:0000259" key="7">
    <source>
        <dbReference type="Pfam" id="PF07773"/>
    </source>
</evidence>
<reference evidence="9" key="1">
    <citation type="submission" date="2021-05" db="EMBL/GenBank/DDBJ databases">
        <authorList>
            <person name="Tigano A."/>
        </authorList>
    </citation>
    <scope>NUCLEOTIDE SEQUENCE</scope>
</reference>
<dbReference type="InterPro" id="IPR040354">
    <property type="entry name" value="TCTN1-3"/>
</dbReference>
<keyword evidence="5" id="KW-0325">Glycoprotein</keyword>
<keyword evidence="4" id="KW-0970">Cilium biogenesis/degradation</keyword>
<dbReference type="InterPro" id="IPR011677">
    <property type="entry name" value="TCTN1-3_dom"/>
</dbReference>
<dbReference type="OrthoDB" id="2104337at2759"/>
<dbReference type="GO" id="GO:0036038">
    <property type="term" value="C:MKS complex"/>
    <property type="evidence" value="ECO:0007669"/>
    <property type="project" value="TreeGrafter"/>
</dbReference>
<evidence type="ECO:0000313" key="9">
    <source>
        <dbReference type="EMBL" id="CAG5993474.1"/>
    </source>
</evidence>
<feature type="domain" description="Tectonic-1-3 N-terminal" evidence="8">
    <location>
        <begin position="88"/>
        <end position="183"/>
    </location>
</feature>
<evidence type="ECO:0000256" key="1">
    <source>
        <dbReference type="ARBA" id="ARBA00007633"/>
    </source>
</evidence>
<evidence type="ECO:0000256" key="6">
    <source>
        <dbReference type="SAM" id="SignalP"/>
    </source>
</evidence>
<protein>
    <submittedName>
        <fullName evidence="9">(Atlantic silverside) hypothetical protein</fullName>
    </submittedName>
</protein>
<feature type="chain" id="PRO_5035752588" evidence="6">
    <location>
        <begin position="27"/>
        <end position="609"/>
    </location>
</feature>
<dbReference type="PANTHER" id="PTHR14611:SF1">
    <property type="entry name" value="TECTONIC-1"/>
    <property type="match status" value="1"/>
</dbReference>
<keyword evidence="3 6" id="KW-0732">Signal</keyword>
<name>A0A8S4BIR4_9TELE</name>
<dbReference type="Pfam" id="PF25752">
    <property type="entry name" value="DUF1619_N"/>
    <property type="match status" value="1"/>
</dbReference>
<sequence length="609" mass="65506">MALSSAPAGSSLALLSSFLFLILVRSDENGTRWDFNSTEAFIPNATEGFTTTEPAVFESSTPTVGYSGTEEPVVPGEPLPVSGRVLTAVTDVDKLCPCDEERGVCDVGCCCDSDCQEEVALFTACSVSAVSGSKQLCSYDVARYSLRTTVDGYSELRSSVLKETNPDVFCIQKLNRVDGLSHPPPALPTETNFELLFKQFVGFIFGSTNSYQVLPAEDQASRGYQYGDVMLTAGADGETQTLYLPAPGVTSECVDSSPAAFLKEQSSRCTRRVVLSRDCALLPALNKHTYSNIKLFNGKNSDAEVVDVEASVILQSTEGTQTRPPVSDGDSFSPVLLSPSLCANVVLKVMYVITYSPAGEVVKATVSLVLGFVQRAATLLEQEFHITFVQEDGGDMAVHRSGNPGYVVGLPIVSATRTTGGITRSTSPRDTLSLLHSSEHQDCLRAPHQRAPVLFGLDFVSGCTLRLEEVTNCSTVSQLVLDSLRGQNLPQYVASFGNSPLESQLDWVPIKRNLNPLDPQSCNIPVSLHFEIEWTKYGSLVNPQAQIVSIEEVITTNTSDLVLLTGGSGVLPIRSSVAFTATAAAARKGYRATPTIDAKLPFDFFFPFV</sequence>
<dbReference type="GO" id="GO:1904491">
    <property type="term" value="P:protein localization to ciliary transition zone"/>
    <property type="evidence" value="ECO:0007669"/>
    <property type="project" value="TreeGrafter"/>
</dbReference>
<evidence type="ECO:0000259" key="8">
    <source>
        <dbReference type="Pfam" id="PF25752"/>
    </source>
</evidence>
<dbReference type="GO" id="GO:0060271">
    <property type="term" value="P:cilium assembly"/>
    <property type="evidence" value="ECO:0007669"/>
    <property type="project" value="TreeGrafter"/>
</dbReference>
<comment type="similarity">
    <text evidence="1">Belongs to the tectonic family.</text>
</comment>
<accession>A0A8S4BIR4</accession>
<feature type="signal peptide" evidence="6">
    <location>
        <begin position="1"/>
        <end position="26"/>
    </location>
</feature>
<dbReference type="AlphaFoldDB" id="A0A8S4BIR4"/>
<evidence type="ECO:0000256" key="3">
    <source>
        <dbReference type="ARBA" id="ARBA00022729"/>
    </source>
</evidence>
<dbReference type="PANTHER" id="PTHR14611">
    <property type="entry name" value="TECTONIC FAMILY MEMBER"/>
    <property type="match status" value="1"/>
</dbReference>
<evidence type="ECO:0000256" key="5">
    <source>
        <dbReference type="ARBA" id="ARBA00023180"/>
    </source>
</evidence>
<evidence type="ECO:0000256" key="2">
    <source>
        <dbReference type="ARBA" id="ARBA00011495"/>
    </source>
</evidence>
<dbReference type="Pfam" id="PF07773">
    <property type="entry name" value="TCTN_DUF1619"/>
    <property type="match status" value="2"/>
</dbReference>
<dbReference type="InterPro" id="IPR057724">
    <property type="entry name" value="TCTN1-3_N"/>
</dbReference>
<gene>
    <name evidence="9" type="ORF">MMEN_LOCUS17811</name>
</gene>
<comment type="subunit">
    <text evidence="2">Part of the tectonic-like complex (also named B9 complex).</text>
</comment>